<evidence type="ECO:0000256" key="2">
    <source>
        <dbReference type="ARBA" id="ARBA00023002"/>
    </source>
</evidence>
<dbReference type="EC" id="1.1.1.-" evidence="5"/>
<dbReference type="EMBL" id="CP001928">
    <property type="protein sequence ID" value="ADI38305.1"/>
    <property type="molecule type" value="Genomic_DNA"/>
</dbReference>
<organism evidence="5 6">
    <name type="scientific">Waddlia chondrophila (strain ATCC VR-1470 / WSU 86-1044)</name>
    <dbReference type="NCBI Taxonomy" id="716544"/>
    <lineage>
        <taxon>Bacteria</taxon>
        <taxon>Pseudomonadati</taxon>
        <taxon>Chlamydiota</taxon>
        <taxon>Chlamydiia</taxon>
        <taxon>Parachlamydiales</taxon>
        <taxon>Waddliaceae</taxon>
        <taxon>Waddlia</taxon>
    </lineage>
</organism>
<dbReference type="InterPro" id="IPR020904">
    <property type="entry name" value="Sc_DH/Rdtase_CS"/>
</dbReference>
<dbReference type="KEGG" id="wch:wcw_0945"/>
<evidence type="ECO:0000256" key="1">
    <source>
        <dbReference type="ARBA" id="ARBA00006484"/>
    </source>
</evidence>
<dbReference type="PRINTS" id="PR00081">
    <property type="entry name" value="GDHRDH"/>
</dbReference>
<dbReference type="SMART" id="SM00822">
    <property type="entry name" value="PKS_KR"/>
    <property type="match status" value="1"/>
</dbReference>
<comment type="similarity">
    <text evidence="1 3">Belongs to the short-chain dehydrogenases/reductases (SDR) family.</text>
</comment>
<dbReference type="STRING" id="716544.wcw_0945"/>
<feature type="domain" description="Ketoreductase" evidence="4">
    <location>
        <begin position="4"/>
        <end position="174"/>
    </location>
</feature>
<dbReference type="Proteomes" id="UP000001505">
    <property type="component" value="Chromosome"/>
</dbReference>
<keyword evidence="6" id="KW-1185">Reference proteome</keyword>
<dbReference type="InterPro" id="IPR051911">
    <property type="entry name" value="SDR_oxidoreductase"/>
</dbReference>
<reference evidence="5 6" key="1">
    <citation type="journal article" date="2010" name="PLoS ONE">
        <title>The Waddlia genome: a window into chlamydial biology.</title>
        <authorList>
            <person name="Bertelli C."/>
            <person name="Collyn F."/>
            <person name="Croxatto A."/>
            <person name="Ruckert C."/>
            <person name="Polkinghorne A."/>
            <person name="Kebbi-Beghdadi C."/>
            <person name="Goesmann A."/>
            <person name="Vaughan L."/>
            <person name="Greub G."/>
        </authorList>
    </citation>
    <scope>NUCLEOTIDE SEQUENCE [LARGE SCALE GENOMIC DNA]</scope>
    <source>
        <strain evidence="6">ATCC VR-1470 / WSU 86-1044</strain>
    </source>
</reference>
<dbReference type="HOGENOM" id="CLU_010194_2_9_0"/>
<dbReference type="SUPFAM" id="SSF51735">
    <property type="entry name" value="NAD(P)-binding Rossmann-fold domains"/>
    <property type="match status" value="1"/>
</dbReference>
<dbReference type="InterPro" id="IPR002347">
    <property type="entry name" value="SDR_fam"/>
</dbReference>
<keyword evidence="2 5" id="KW-0560">Oxidoreductase</keyword>
<dbReference type="PANTHER" id="PTHR43976:SF16">
    <property type="entry name" value="SHORT-CHAIN DEHYDROGENASE_REDUCTASE FAMILY PROTEIN"/>
    <property type="match status" value="1"/>
</dbReference>
<name>D6YVZ5_WADCW</name>
<dbReference type="PANTHER" id="PTHR43976">
    <property type="entry name" value="SHORT CHAIN DEHYDROGENASE"/>
    <property type="match status" value="1"/>
</dbReference>
<dbReference type="AlphaFoldDB" id="D6YVZ5"/>
<evidence type="ECO:0000313" key="6">
    <source>
        <dbReference type="Proteomes" id="UP000001505"/>
    </source>
</evidence>
<evidence type="ECO:0000313" key="5">
    <source>
        <dbReference type="EMBL" id="ADI38305.1"/>
    </source>
</evidence>
<dbReference type="RefSeq" id="WP_013182019.1">
    <property type="nucleotide sequence ID" value="NC_014225.1"/>
</dbReference>
<protein>
    <submittedName>
        <fullName evidence="5">Putative short chain dehydrogenase/reductase family protein</fullName>
        <ecNumber evidence="5">1.1.1.-</ecNumber>
    </submittedName>
</protein>
<proteinExistence type="inferred from homology"/>
<gene>
    <name evidence="5" type="ordered locus">wcw_0945</name>
</gene>
<dbReference type="Gene3D" id="3.40.50.720">
    <property type="entry name" value="NAD(P)-binding Rossmann-like Domain"/>
    <property type="match status" value="1"/>
</dbReference>
<accession>D6YVZ5</accession>
<dbReference type="Pfam" id="PF00106">
    <property type="entry name" value="adh_short"/>
    <property type="match status" value="1"/>
</dbReference>
<dbReference type="PROSITE" id="PS00061">
    <property type="entry name" value="ADH_SHORT"/>
    <property type="match status" value="1"/>
</dbReference>
<evidence type="ECO:0000256" key="3">
    <source>
        <dbReference type="RuleBase" id="RU000363"/>
    </source>
</evidence>
<sequence>MESQVVLITGSSRGIGRLTALELSRRGHRVYATMRNPEPIENVHVERLDVTDEKSIAEAVSNLIEKEGRLDCVINNAGYGLLSPVDTATDDEIMKQFDVNLFGVIRVIREVLPQMRKQKSGKIINISSVVGVVSNPAMGWYSATKHALEAVSASLASTVFPWNIYVSVVQPGSTATEFAANLKLEEGGGNSPYGDFSKKHQERMKNILTDGQPPEEVAELIADVVEDPKPHFRYQTSERAKQIVSQFVVDPSGDQWLNQQKETFKGWINT</sequence>
<dbReference type="InterPro" id="IPR057326">
    <property type="entry name" value="KR_dom"/>
</dbReference>
<dbReference type="eggNOG" id="COG4221">
    <property type="taxonomic scope" value="Bacteria"/>
</dbReference>
<dbReference type="PRINTS" id="PR00080">
    <property type="entry name" value="SDRFAMILY"/>
</dbReference>
<evidence type="ECO:0000259" key="4">
    <source>
        <dbReference type="SMART" id="SM00822"/>
    </source>
</evidence>
<dbReference type="GO" id="GO:0016491">
    <property type="term" value="F:oxidoreductase activity"/>
    <property type="evidence" value="ECO:0007669"/>
    <property type="project" value="UniProtKB-KW"/>
</dbReference>
<dbReference type="CDD" id="cd05374">
    <property type="entry name" value="17beta-HSD-like_SDR_c"/>
    <property type="match status" value="1"/>
</dbReference>
<dbReference type="InterPro" id="IPR036291">
    <property type="entry name" value="NAD(P)-bd_dom_sf"/>
</dbReference>